<reference evidence="1 2" key="1">
    <citation type="submission" date="2018-02" db="EMBL/GenBank/DDBJ databases">
        <title>Draft genome of wild Prunus yedoensis var. nudiflora.</title>
        <authorList>
            <person name="Baek S."/>
            <person name="Kim J.-H."/>
            <person name="Choi K."/>
            <person name="Kim G.-B."/>
            <person name="Cho A."/>
            <person name="Jang H."/>
            <person name="Shin C.-H."/>
            <person name="Yu H.-J."/>
            <person name="Mun J.-H."/>
        </authorList>
    </citation>
    <scope>NUCLEOTIDE SEQUENCE [LARGE SCALE GENOMIC DNA]</scope>
    <source>
        <strain evidence="2">cv. Jeju island</strain>
        <tissue evidence="1">Leaf</tissue>
    </source>
</reference>
<dbReference type="EMBL" id="PJQY01002339">
    <property type="protein sequence ID" value="PQP94582.1"/>
    <property type="molecule type" value="Genomic_DNA"/>
</dbReference>
<sequence>MKMTTIQNVAMSRGSGSVSDYGHTHSASLTFEFGYGTLHFTDGFPSNSVAVA</sequence>
<protein>
    <submittedName>
        <fullName evidence="1">Uncharacterized protein</fullName>
    </submittedName>
</protein>
<evidence type="ECO:0000313" key="1">
    <source>
        <dbReference type="EMBL" id="PQP94582.1"/>
    </source>
</evidence>
<gene>
    <name evidence="1" type="ORF">Pyn_36063</name>
</gene>
<proteinExistence type="predicted"/>
<evidence type="ECO:0000313" key="2">
    <source>
        <dbReference type="Proteomes" id="UP000250321"/>
    </source>
</evidence>
<comment type="caution">
    <text evidence="1">The sequence shown here is derived from an EMBL/GenBank/DDBJ whole genome shotgun (WGS) entry which is preliminary data.</text>
</comment>
<accession>A0A314XKU7</accession>
<keyword evidence="2" id="KW-1185">Reference proteome</keyword>
<name>A0A314XKU7_PRUYE</name>
<dbReference type="AlphaFoldDB" id="A0A314XKU7"/>
<organism evidence="1 2">
    <name type="scientific">Prunus yedoensis var. nudiflora</name>
    <dbReference type="NCBI Taxonomy" id="2094558"/>
    <lineage>
        <taxon>Eukaryota</taxon>
        <taxon>Viridiplantae</taxon>
        <taxon>Streptophyta</taxon>
        <taxon>Embryophyta</taxon>
        <taxon>Tracheophyta</taxon>
        <taxon>Spermatophyta</taxon>
        <taxon>Magnoliopsida</taxon>
        <taxon>eudicotyledons</taxon>
        <taxon>Gunneridae</taxon>
        <taxon>Pentapetalae</taxon>
        <taxon>rosids</taxon>
        <taxon>fabids</taxon>
        <taxon>Rosales</taxon>
        <taxon>Rosaceae</taxon>
        <taxon>Amygdaloideae</taxon>
        <taxon>Amygdaleae</taxon>
        <taxon>Prunus</taxon>
    </lineage>
</organism>
<dbReference type="Proteomes" id="UP000250321">
    <property type="component" value="Unassembled WGS sequence"/>
</dbReference>